<dbReference type="Proteomes" id="UP000275069">
    <property type="component" value="Chromosome"/>
</dbReference>
<dbReference type="InterPro" id="IPR036610">
    <property type="entry name" value="PEBP-like_sf"/>
</dbReference>
<name>A0A387BLG9_9MICO</name>
<proteinExistence type="inferred from homology"/>
<protein>
    <submittedName>
        <fullName evidence="2">YbhB/YbcL family Raf kinase inhibitor-like protein</fullName>
    </submittedName>
</protein>
<comment type="similarity">
    <text evidence="1">Belongs to the UPF0098 family.</text>
</comment>
<keyword evidence="3" id="KW-1185">Reference proteome</keyword>
<dbReference type="AlphaFoldDB" id="A0A387BLG9"/>
<evidence type="ECO:0000313" key="2">
    <source>
        <dbReference type="EMBL" id="AYG03498.1"/>
    </source>
</evidence>
<dbReference type="OrthoDB" id="9797506at2"/>
<dbReference type="SUPFAM" id="SSF49777">
    <property type="entry name" value="PEBP-like"/>
    <property type="match status" value="1"/>
</dbReference>
<dbReference type="CDD" id="cd00865">
    <property type="entry name" value="PEBP_bact_arch"/>
    <property type="match status" value="1"/>
</dbReference>
<gene>
    <name evidence="2" type="ORF">D7I44_08090</name>
</gene>
<evidence type="ECO:0000313" key="3">
    <source>
        <dbReference type="Proteomes" id="UP000275069"/>
    </source>
</evidence>
<evidence type="ECO:0000256" key="1">
    <source>
        <dbReference type="ARBA" id="ARBA00007120"/>
    </source>
</evidence>
<sequence length="155" mass="16513">MPGLSTRLGRALRNRRAGERRLAWFRPEFAGPETIVLTSPAFGHLEHMPESTAGRGVGGDVSPALAWTGVPAGAASLTLIVQDHDVPLPVAITHARVAEIAPETTAIAQGGIRGWHGPRPIPGHGPHHYVFQLFALDGSGRVVARGRLDGVYERD</sequence>
<dbReference type="KEGG" id="gry:D7I44_08090"/>
<reference evidence="2 3" key="1">
    <citation type="submission" date="2018-09" db="EMBL/GenBank/DDBJ databases">
        <title>Genome sequencing of strain 2DFW10M-5.</title>
        <authorList>
            <person name="Heo J."/>
            <person name="Kim S.-J."/>
            <person name="Kwon S.-W."/>
        </authorList>
    </citation>
    <scope>NUCLEOTIDE SEQUENCE [LARGE SCALE GENOMIC DNA]</scope>
    <source>
        <strain evidence="2 3">2DFW10M-5</strain>
    </source>
</reference>
<dbReference type="Pfam" id="PF01161">
    <property type="entry name" value="PBP"/>
    <property type="match status" value="1"/>
</dbReference>
<dbReference type="InterPro" id="IPR005247">
    <property type="entry name" value="YbhB_YbcL/LppC-like"/>
</dbReference>
<organism evidence="2 3">
    <name type="scientific">Gryllotalpicola protaetiae</name>
    <dbReference type="NCBI Taxonomy" id="2419771"/>
    <lineage>
        <taxon>Bacteria</taxon>
        <taxon>Bacillati</taxon>
        <taxon>Actinomycetota</taxon>
        <taxon>Actinomycetes</taxon>
        <taxon>Micrococcales</taxon>
        <taxon>Microbacteriaceae</taxon>
        <taxon>Gryllotalpicola</taxon>
    </lineage>
</organism>
<accession>A0A387BLG9</accession>
<dbReference type="InterPro" id="IPR008914">
    <property type="entry name" value="PEBP"/>
</dbReference>
<dbReference type="Gene3D" id="3.90.280.10">
    <property type="entry name" value="PEBP-like"/>
    <property type="match status" value="1"/>
</dbReference>
<dbReference type="RefSeq" id="WP_120789030.1">
    <property type="nucleotide sequence ID" value="NZ_CP032624.1"/>
</dbReference>
<dbReference type="EMBL" id="CP032624">
    <property type="protein sequence ID" value="AYG03498.1"/>
    <property type="molecule type" value="Genomic_DNA"/>
</dbReference>